<name>A0ABX7S7V7_9BACT</name>
<proteinExistence type="inferred from homology"/>
<evidence type="ECO:0000313" key="10">
    <source>
        <dbReference type="Proteomes" id="UP000671862"/>
    </source>
</evidence>
<reference evidence="9 10" key="1">
    <citation type="submission" date="2021-03" db="EMBL/GenBank/DDBJ databases">
        <title>Thermosipho ferrireducens sp.nov., an anaerobic thermophilic iron-reducing bacterium isolated from a deep-sea hydrothermal sulfide deposits.</title>
        <authorList>
            <person name="Zeng X."/>
            <person name="Chen Y."/>
            <person name="Shao Z."/>
        </authorList>
    </citation>
    <scope>NUCLEOTIDE SEQUENCE [LARGE SCALE GENOMIC DNA]</scope>
    <source>
        <strain evidence="9 10">JL129W03</strain>
    </source>
</reference>
<dbReference type="InterPro" id="IPR002695">
    <property type="entry name" value="PurH-like"/>
</dbReference>
<organism evidence="9 10">
    <name type="scientific">Thermosipho ferrireducens</name>
    <dbReference type="NCBI Taxonomy" id="2571116"/>
    <lineage>
        <taxon>Bacteria</taxon>
        <taxon>Thermotogati</taxon>
        <taxon>Thermotogota</taxon>
        <taxon>Thermotogae</taxon>
        <taxon>Thermotogales</taxon>
        <taxon>Fervidobacteriaceae</taxon>
        <taxon>Thermosipho</taxon>
    </lineage>
</organism>
<dbReference type="Gene3D" id="3.40.140.20">
    <property type="match status" value="1"/>
</dbReference>
<dbReference type="Pfam" id="PF02142">
    <property type="entry name" value="MGS"/>
    <property type="match status" value="1"/>
</dbReference>
<dbReference type="SMART" id="SM00798">
    <property type="entry name" value="AICARFT_IMPCHas"/>
    <property type="match status" value="1"/>
</dbReference>
<gene>
    <name evidence="9" type="ORF">JYK00_09230</name>
</gene>
<dbReference type="InterPro" id="IPR011607">
    <property type="entry name" value="MGS-like_dom"/>
</dbReference>
<keyword evidence="7" id="KW-0511">Multifunctional enzyme</keyword>
<dbReference type="PIRSF" id="PIRSF000414">
    <property type="entry name" value="AICARFT_IMPCHas"/>
    <property type="match status" value="1"/>
</dbReference>
<dbReference type="RefSeq" id="WP_207566606.1">
    <property type="nucleotide sequence ID" value="NZ_CP071446.1"/>
</dbReference>
<dbReference type="PROSITE" id="PS51855">
    <property type="entry name" value="MGS"/>
    <property type="match status" value="1"/>
</dbReference>
<dbReference type="SUPFAM" id="SSF52335">
    <property type="entry name" value="Methylglyoxal synthase-like"/>
    <property type="match status" value="1"/>
</dbReference>
<comment type="pathway">
    <text evidence="2">Purine metabolism; IMP biosynthesis via de novo pathway; 5-formamido-1-(5-phospho-D-ribosyl)imidazole-4-carboxamide from 5-amino-1-(5-phospho-D-ribosyl)imidazole-4-carboxamide (10-formyl THF route): step 1/1.</text>
</comment>
<comment type="similarity">
    <text evidence="3">Belongs to the PurH family.</text>
</comment>
<keyword evidence="6" id="KW-0378">Hydrolase</keyword>
<evidence type="ECO:0000256" key="4">
    <source>
        <dbReference type="ARBA" id="ARBA00022679"/>
    </source>
</evidence>
<dbReference type="InterPro" id="IPR016193">
    <property type="entry name" value="Cytidine_deaminase-like"/>
</dbReference>
<sequence>MNIKRALISVSNKEGIVEFSKELQKRGVEIISTGGTAKLLEEAGIKVIHVSNVTEFPEILEGRVKTLHPKIFGGILAKFGNRSHQRDLLENGIVPIDMVVVTLYPFDKVSRETRTEDKLIDSIDIGGVALLRAAAKNHRDVVVVCDPEDYEKIIKSIDECGDVTLHDRRILALKAFYKTMRYDAAVHKVFSELFASEKFEHHTLERLNSLNYGDNPHQFAELLREIDESNFKFKANWKLSLKELRNIYTAFKISNELPDAVISISNGVPTYVSLEQEIPQNGKNLYIRKVDENVLSRLKNFEIIITYEIDDKLFYNSNIKIVKLEKSLGIEYDEVKLGNFVARQELDKTNGKFSITSGNNYSENDIILGITVSKYVRSHAVIATKDAKVIGVANDPEDPLFALKLLISKLDLKDSTIVSDTPVSKKFVEICCENGAKTLVEPGGKYSPEEFESYDITLIQTGVTHYSF</sequence>
<dbReference type="PANTHER" id="PTHR11692">
    <property type="entry name" value="BIFUNCTIONAL PURINE BIOSYNTHESIS PROTEIN PURH"/>
    <property type="match status" value="1"/>
</dbReference>
<keyword evidence="10" id="KW-1185">Reference proteome</keyword>
<evidence type="ECO:0000256" key="5">
    <source>
        <dbReference type="ARBA" id="ARBA00022755"/>
    </source>
</evidence>
<comment type="pathway">
    <text evidence="1">Purine metabolism; IMP biosynthesis via de novo pathway; IMP from 5-formamido-1-(5-phospho-D-ribosyl)imidazole-4-carboxamide: step 1/1.</text>
</comment>
<evidence type="ECO:0000256" key="6">
    <source>
        <dbReference type="ARBA" id="ARBA00022801"/>
    </source>
</evidence>
<dbReference type="Gene3D" id="3.40.50.1380">
    <property type="entry name" value="Methylglyoxal synthase-like domain"/>
    <property type="match status" value="1"/>
</dbReference>
<dbReference type="Pfam" id="PF01808">
    <property type="entry name" value="AICARFT_IMPCHas"/>
    <property type="match status" value="1"/>
</dbReference>
<evidence type="ECO:0000256" key="3">
    <source>
        <dbReference type="ARBA" id="ARBA00007667"/>
    </source>
</evidence>
<dbReference type="Proteomes" id="UP000671862">
    <property type="component" value="Chromosome"/>
</dbReference>
<accession>A0ABX7S7V7</accession>
<dbReference type="SUPFAM" id="SSF53927">
    <property type="entry name" value="Cytidine deaminase-like"/>
    <property type="match status" value="1"/>
</dbReference>
<dbReference type="EMBL" id="CP071446">
    <property type="protein sequence ID" value="QTA37885.1"/>
    <property type="molecule type" value="Genomic_DNA"/>
</dbReference>
<dbReference type="CDD" id="cd01421">
    <property type="entry name" value="IMPCH"/>
    <property type="match status" value="1"/>
</dbReference>
<dbReference type="InterPro" id="IPR024051">
    <property type="entry name" value="AICAR_Tfase_dup_dom_sf"/>
</dbReference>
<evidence type="ECO:0000256" key="1">
    <source>
        <dbReference type="ARBA" id="ARBA00004844"/>
    </source>
</evidence>
<evidence type="ECO:0000313" key="9">
    <source>
        <dbReference type="EMBL" id="QTA37885.1"/>
    </source>
</evidence>
<keyword evidence="4" id="KW-0808">Transferase</keyword>
<evidence type="ECO:0000259" key="8">
    <source>
        <dbReference type="PROSITE" id="PS51855"/>
    </source>
</evidence>
<protein>
    <submittedName>
        <fullName evidence="9">IMP cyclohydrolase</fullName>
    </submittedName>
</protein>
<evidence type="ECO:0000256" key="7">
    <source>
        <dbReference type="ARBA" id="ARBA00023268"/>
    </source>
</evidence>
<keyword evidence="5" id="KW-0658">Purine biosynthesis</keyword>
<dbReference type="SMART" id="SM00851">
    <property type="entry name" value="MGS"/>
    <property type="match status" value="1"/>
</dbReference>
<evidence type="ECO:0000256" key="2">
    <source>
        <dbReference type="ARBA" id="ARBA00004954"/>
    </source>
</evidence>
<dbReference type="PANTHER" id="PTHR11692:SF0">
    <property type="entry name" value="BIFUNCTIONAL PURINE BIOSYNTHESIS PROTEIN ATIC"/>
    <property type="match status" value="1"/>
</dbReference>
<feature type="domain" description="MGS-like" evidence="8">
    <location>
        <begin position="1"/>
        <end position="145"/>
    </location>
</feature>
<dbReference type="InterPro" id="IPR036914">
    <property type="entry name" value="MGS-like_dom_sf"/>
</dbReference>